<dbReference type="InterPro" id="IPR002110">
    <property type="entry name" value="Ankyrin_rpt"/>
</dbReference>
<dbReference type="AlphaFoldDB" id="A0A5N6QA42"/>
<proteinExistence type="predicted"/>
<organism evidence="1 2">
    <name type="scientific">Carpinus fangiana</name>
    <dbReference type="NCBI Taxonomy" id="176857"/>
    <lineage>
        <taxon>Eukaryota</taxon>
        <taxon>Viridiplantae</taxon>
        <taxon>Streptophyta</taxon>
        <taxon>Embryophyta</taxon>
        <taxon>Tracheophyta</taxon>
        <taxon>Spermatophyta</taxon>
        <taxon>Magnoliopsida</taxon>
        <taxon>eudicotyledons</taxon>
        <taxon>Gunneridae</taxon>
        <taxon>Pentapetalae</taxon>
        <taxon>rosids</taxon>
        <taxon>fabids</taxon>
        <taxon>Fagales</taxon>
        <taxon>Betulaceae</taxon>
        <taxon>Carpinus</taxon>
    </lineage>
</organism>
<protein>
    <submittedName>
        <fullName evidence="1">Uncharacterized protein</fullName>
    </submittedName>
</protein>
<gene>
    <name evidence="1" type="ORF">FH972_000845</name>
</gene>
<evidence type="ECO:0000313" key="1">
    <source>
        <dbReference type="EMBL" id="KAE7996097.1"/>
    </source>
</evidence>
<dbReference type="EMBL" id="CM017321">
    <property type="protein sequence ID" value="KAE7996097.1"/>
    <property type="molecule type" value="Genomic_DNA"/>
</dbReference>
<name>A0A5N6QA42_9ROSI</name>
<dbReference type="PANTHER" id="PTHR24177:SF292">
    <property type="entry name" value="ANKYRIN REPEAT FAMILY PROTEIN-RELATED"/>
    <property type="match status" value="1"/>
</dbReference>
<reference evidence="1 2" key="1">
    <citation type="submission" date="2019-06" db="EMBL/GenBank/DDBJ databases">
        <title>A chromosomal-level reference genome of Carpinus fangiana (Coryloideae, Betulaceae).</title>
        <authorList>
            <person name="Yang X."/>
            <person name="Wang Z."/>
            <person name="Zhang L."/>
            <person name="Hao G."/>
            <person name="Liu J."/>
            <person name="Yang Y."/>
        </authorList>
    </citation>
    <scope>NUCLEOTIDE SEQUENCE [LARGE SCALE GENOMIC DNA]</scope>
    <source>
        <strain evidence="1">Cfa_2016G</strain>
        <tissue evidence="1">Leaf</tissue>
    </source>
</reference>
<dbReference type="SUPFAM" id="SSF48403">
    <property type="entry name" value="Ankyrin repeat"/>
    <property type="match status" value="1"/>
</dbReference>
<dbReference type="Proteomes" id="UP000327013">
    <property type="component" value="Chromosome 1"/>
</dbReference>
<accession>A0A5N6QA42</accession>
<evidence type="ECO:0000313" key="2">
    <source>
        <dbReference type="Proteomes" id="UP000327013"/>
    </source>
</evidence>
<dbReference type="Gene3D" id="1.25.40.20">
    <property type="entry name" value="Ankyrin repeat-containing domain"/>
    <property type="match status" value="1"/>
</dbReference>
<dbReference type="PANTHER" id="PTHR24177">
    <property type="entry name" value="CASKIN"/>
    <property type="match status" value="1"/>
</dbReference>
<dbReference type="SMART" id="SM00248">
    <property type="entry name" value="ANK"/>
    <property type="match status" value="6"/>
</dbReference>
<dbReference type="GO" id="GO:0016020">
    <property type="term" value="C:membrane"/>
    <property type="evidence" value="ECO:0007669"/>
    <property type="project" value="TreeGrafter"/>
</dbReference>
<dbReference type="OrthoDB" id="1921232at2759"/>
<sequence length="486" mass="54849">MEEYATNMRQRQAMDHQERFSSILSFPRNVYFPYNSSLRHTTSYSDHDEIHQGSVASVPTPLDQRAVAGGTDLSQGSSLNAYKSQGEYLRVSVEEPGPGEANGGRARFSPLLQAALKGDWRAAKALIETDKDCVRAHITEERMTALHTAAIAKHTNFVKQLLRSMRPDDLKQKSMGGATALHFAAQTGIVKIAKEMVKMNNELPLIQDNQEMTPLHVAAFLGRHRNMVDYLFSVTCLKGLTTHQLIELLLATIFAGFYDIALAILEIKIDTKLPTAEPRCVMIALQELARKPFAIGCKRQLSLWERCLKYSGFKKLYRIALMKTLARRLVDVLWKEVGIEADKQFSTRLVHEHITLLIEATKVGNVEFLIIILRSYPELIWKVDKNYGSLFHVAVLYRQESVFNLIYEIGDIKDNIAAYIVEDNNNMLHLAGKLAPSDRLNLISSASLQMQRELLWFMHNDMGSKSYNSFGYCPNSSICSAFATLD</sequence>
<dbReference type="InterPro" id="IPR036770">
    <property type="entry name" value="Ankyrin_rpt-contain_sf"/>
</dbReference>
<dbReference type="Pfam" id="PF12796">
    <property type="entry name" value="Ank_2"/>
    <property type="match status" value="1"/>
</dbReference>
<keyword evidence="2" id="KW-1185">Reference proteome</keyword>